<accession>A0ABN7B765</accession>
<dbReference type="Proteomes" id="UP001307889">
    <property type="component" value="Chromosome 10"/>
</dbReference>
<evidence type="ECO:0000313" key="2">
    <source>
        <dbReference type="EMBL" id="BES99694.1"/>
    </source>
</evidence>
<sequence length="79" mass="8854">MRSQKTSTDNSPRNITTLVQICYRLSQQNKRLPTSEARERLRTAKKQPNADVCSDLRPGPRAKLGWATSSPPNLIPGYS</sequence>
<evidence type="ECO:0000256" key="1">
    <source>
        <dbReference type="SAM" id="MobiDB-lite"/>
    </source>
</evidence>
<feature type="region of interest" description="Disordered" evidence="1">
    <location>
        <begin position="41"/>
        <end position="79"/>
    </location>
</feature>
<name>A0ABN7B765_9HEMI</name>
<reference evidence="2 3" key="1">
    <citation type="submission" date="2023-09" db="EMBL/GenBank/DDBJ databases">
        <title>Nesidiocoris tenuis whole genome shotgun sequence.</title>
        <authorList>
            <person name="Shibata T."/>
            <person name="Shimoda M."/>
            <person name="Kobayashi T."/>
            <person name="Uehara T."/>
        </authorList>
    </citation>
    <scope>NUCLEOTIDE SEQUENCE [LARGE SCALE GENOMIC DNA]</scope>
    <source>
        <strain evidence="2 3">Japan</strain>
    </source>
</reference>
<organism evidence="2 3">
    <name type="scientific">Nesidiocoris tenuis</name>
    <dbReference type="NCBI Taxonomy" id="355587"/>
    <lineage>
        <taxon>Eukaryota</taxon>
        <taxon>Metazoa</taxon>
        <taxon>Ecdysozoa</taxon>
        <taxon>Arthropoda</taxon>
        <taxon>Hexapoda</taxon>
        <taxon>Insecta</taxon>
        <taxon>Pterygota</taxon>
        <taxon>Neoptera</taxon>
        <taxon>Paraneoptera</taxon>
        <taxon>Hemiptera</taxon>
        <taxon>Heteroptera</taxon>
        <taxon>Panheteroptera</taxon>
        <taxon>Cimicomorpha</taxon>
        <taxon>Miridae</taxon>
        <taxon>Dicyphina</taxon>
        <taxon>Nesidiocoris</taxon>
    </lineage>
</organism>
<proteinExistence type="predicted"/>
<protein>
    <submittedName>
        <fullName evidence="2">Uncharacterized protein</fullName>
    </submittedName>
</protein>
<dbReference type="EMBL" id="AP028918">
    <property type="protein sequence ID" value="BES99694.1"/>
    <property type="molecule type" value="Genomic_DNA"/>
</dbReference>
<gene>
    <name evidence="2" type="ORF">NTJ_12511</name>
</gene>
<evidence type="ECO:0000313" key="3">
    <source>
        <dbReference type="Proteomes" id="UP001307889"/>
    </source>
</evidence>
<keyword evidence="3" id="KW-1185">Reference proteome</keyword>